<sequence>MEDIIRTFFARYERLFAQALAGEAEMEEVAALYAPEFIAASPAGVKAGRNDDQLRQAMAQGYAHYRAIGTKKMTIREIRLSPMDALHCVAHVGWTALYDRSDAPEIAIEFEVHYLVQILDGTPRVFGWVTGDEEALLKQHGIV</sequence>
<accession>A1B4G0</accession>
<dbReference type="AlphaFoldDB" id="A1B4G0"/>
<dbReference type="GeneID" id="93450707"/>
<evidence type="ECO:0008006" key="3">
    <source>
        <dbReference type="Google" id="ProtNLM"/>
    </source>
</evidence>
<name>A1B4G0_PARDP</name>
<dbReference type="eggNOG" id="ENOG502ZXKK">
    <property type="taxonomic scope" value="Bacteria"/>
</dbReference>
<keyword evidence="2" id="KW-1185">Reference proteome</keyword>
<gene>
    <name evidence="1" type="ordered locus">Pden_2313</name>
</gene>
<protein>
    <recommendedName>
        <fullName evidence="3">Nuclear transport factor 2 family protein</fullName>
    </recommendedName>
</protein>
<evidence type="ECO:0000313" key="2">
    <source>
        <dbReference type="Proteomes" id="UP000000361"/>
    </source>
</evidence>
<proteinExistence type="predicted"/>
<dbReference type="OrthoDB" id="667202at2"/>
<dbReference type="KEGG" id="pde:Pden_2313"/>
<dbReference type="HOGENOM" id="CLU_122942_0_0_5"/>
<reference evidence="2" key="1">
    <citation type="submission" date="2006-12" db="EMBL/GenBank/DDBJ databases">
        <title>Complete sequence of chromosome 1 of Paracoccus denitrificans PD1222.</title>
        <authorList>
            <person name="Copeland A."/>
            <person name="Lucas S."/>
            <person name="Lapidus A."/>
            <person name="Barry K."/>
            <person name="Detter J.C."/>
            <person name="Glavina del Rio T."/>
            <person name="Hammon N."/>
            <person name="Israni S."/>
            <person name="Dalin E."/>
            <person name="Tice H."/>
            <person name="Pitluck S."/>
            <person name="Munk A.C."/>
            <person name="Brettin T."/>
            <person name="Bruce D."/>
            <person name="Han C."/>
            <person name="Tapia R."/>
            <person name="Gilna P."/>
            <person name="Schmutz J."/>
            <person name="Larimer F."/>
            <person name="Land M."/>
            <person name="Hauser L."/>
            <person name="Kyrpides N."/>
            <person name="Lykidis A."/>
            <person name="Spiro S."/>
            <person name="Richardson D.J."/>
            <person name="Moir J.W.B."/>
            <person name="Ferguson S.J."/>
            <person name="van Spanning R.J.M."/>
            <person name="Richardson P."/>
        </authorList>
    </citation>
    <scope>NUCLEOTIDE SEQUENCE [LARGE SCALE GENOMIC DNA]</scope>
    <source>
        <strain evidence="2">Pd 1222</strain>
    </source>
</reference>
<dbReference type="EnsemblBacteria" id="ABL70404">
    <property type="protein sequence ID" value="ABL70404"/>
    <property type="gene ID" value="Pden_2313"/>
</dbReference>
<dbReference type="RefSeq" id="WP_011748597.1">
    <property type="nucleotide sequence ID" value="NC_008686.1"/>
</dbReference>
<dbReference type="EMBL" id="CP000489">
    <property type="protein sequence ID" value="ABL70404.1"/>
    <property type="molecule type" value="Genomic_DNA"/>
</dbReference>
<evidence type="ECO:0000313" key="1">
    <source>
        <dbReference type="EMBL" id="ABL70404.1"/>
    </source>
</evidence>
<organism evidence="1 2">
    <name type="scientific">Paracoccus denitrificans (strain Pd 1222)</name>
    <dbReference type="NCBI Taxonomy" id="318586"/>
    <lineage>
        <taxon>Bacteria</taxon>
        <taxon>Pseudomonadati</taxon>
        <taxon>Pseudomonadota</taxon>
        <taxon>Alphaproteobacteria</taxon>
        <taxon>Rhodobacterales</taxon>
        <taxon>Paracoccaceae</taxon>
        <taxon>Paracoccus</taxon>
    </lineage>
</organism>
<dbReference type="Proteomes" id="UP000000361">
    <property type="component" value="Chromosome 1"/>
</dbReference>